<dbReference type="Proteomes" id="UP000000845">
    <property type="component" value="Chromosome"/>
</dbReference>
<gene>
    <name evidence="1" type="ordered locus">Sterm_2224</name>
</gene>
<protein>
    <submittedName>
        <fullName evidence="1">Uncharacterized protein</fullName>
    </submittedName>
</protein>
<dbReference type="EMBL" id="CP001739">
    <property type="protein sequence ID" value="ACZ09078.1"/>
    <property type="molecule type" value="Genomic_DNA"/>
</dbReference>
<dbReference type="KEGG" id="str:Sterm_2224"/>
<reference evidence="1 2" key="2">
    <citation type="journal article" date="2010" name="Stand. Genomic Sci.">
        <title>Complete genome sequence of Sebaldella termitidis type strain (NCTC 11300).</title>
        <authorList>
            <person name="Harmon-Smith M."/>
            <person name="Celia L."/>
            <person name="Chertkov O."/>
            <person name="Lapidus A."/>
            <person name="Copeland A."/>
            <person name="Glavina Del Rio T."/>
            <person name="Nolan M."/>
            <person name="Lucas S."/>
            <person name="Tice H."/>
            <person name="Cheng J.F."/>
            <person name="Han C."/>
            <person name="Detter J.C."/>
            <person name="Bruce D."/>
            <person name="Goodwin L."/>
            <person name="Pitluck S."/>
            <person name="Pati A."/>
            <person name="Liolios K."/>
            <person name="Ivanova N."/>
            <person name="Mavromatis K."/>
            <person name="Mikhailova N."/>
            <person name="Chen A."/>
            <person name="Palaniappan K."/>
            <person name="Land M."/>
            <person name="Hauser L."/>
            <person name="Chang Y.J."/>
            <person name="Jeffries C.D."/>
            <person name="Brettin T."/>
            <person name="Goker M."/>
            <person name="Beck B."/>
            <person name="Bristow J."/>
            <person name="Eisen J.A."/>
            <person name="Markowitz V."/>
            <person name="Hugenholtz P."/>
            <person name="Kyrpides N.C."/>
            <person name="Klenk H.P."/>
            <person name="Chen F."/>
        </authorList>
    </citation>
    <scope>NUCLEOTIDE SEQUENCE [LARGE SCALE GENOMIC DNA]</scope>
    <source>
        <strain evidence="2">ATCC 33386 / NCTC 11300</strain>
    </source>
</reference>
<reference evidence="2" key="1">
    <citation type="submission" date="2009-09" db="EMBL/GenBank/DDBJ databases">
        <title>The complete chromosome of Sebaldella termitidis ATCC 33386.</title>
        <authorList>
            <consortium name="US DOE Joint Genome Institute (JGI-PGF)"/>
            <person name="Lucas S."/>
            <person name="Copeland A."/>
            <person name="Lapidus A."/>
            <person name="Glavina del Rio T."/>
            <person name="Dalin E."/>
            <person name="Tice H."/>
            <person name="Bruce D."/>
            <person name="Goodwin L."/>
            <person name="Pitluck S."/>
            <person name="Kyrpides N."/>
            <person name="Mavromatis K."/>
            <person name="Ivanova N."/>
            <person name="Mikhailova N."/>
            <person name="Sims D."/>
            <person name="Meincke L."/>
            <person name="Brettin T."/>
            <person name="Detter J.C."/>
            <person name="Han C."/>
            <person name="Larimer F."/>
            <person name="Land M."/>
            <person name="Hauser L."/>
            <person name="Markowitz V."/>
            <person name="Cheng J.F."/>
            <person name="Hugenholtz P."/>
            <person name="Woyke T."/>
            <person name="Wu D."/>
            <person name="Eisen J.A."/>
        </authorList>
    </citation>
    <scope>NUCLEOTIDE SEQUENCE [LARGE SCALE GENOMIC DNA]</scope>
    <source>
        <strain evidence="2">ATCC 33386 / NCTC 11300</strain>
    </source>
</reference>
<organism evidence="1 2">
    <name type="scientific">Sebaldella termitidis (strain ATCC 33386 / NCTC 11300)</name>
    <dbReference type="NCBI Taxonomy" id="526218"/>
    <lineage>
        <taxon>Bacteria</taxon>
        <taxon>Fusobacteriati</taxon>
        <taxon>Fusobacteriota</taxon>
        <taxon>Fusobacteriia</taxon>
        <taxon>Fusobacteriales</taxon>
        <taxon>Leptotrichiaceae</taxon>
        <taxon>Sebaldella</taxon>
    </lineage>
</organism>
<dbReference type="HOGENOM" id="CLU_2048115_0_0_0"/>
<sequence length="120" mass="14595">MVSKKILLNLLKIFENSKFDDLEPIFYDGNFEEIRKIYSDINGKLSKFQKKKKKADKFNVEEYFKILKLRIIFGENWYKKKGIKLEKVIYKTINEKLEITEIKITDFIDNKDKIRKKYMI</sequence>
<name>D1AKG2_SEBTE</name>
<dbReference type="STRING" id="526218.Sterm_2224"/>
<dbReference type="AlphaFoldDB" id="D1AKG2"/>
<evidence type="ECO:0000313" key="1">
    <source>
        <dbReference type="EMBL" id="ACZ09078.1"/>
    </source>
</evidence>
<dbReference type="RefSeq" id="WP_012861672.1">
    <property type="nucleotide sequence ID" value="NC_013517.1"/>
</dbReference>
<keyword evidence="2" id="KW-1185">Reference proteome</keyword>
<evidence type="ECO:0000313" key="2">
    <source>
        <dbReference type="Proteomes" id="UP000000845"/>
    </source>
</evidence>
<proteinExistence type="predicted"/>
<accession>D1AKG2</accession>